<accession>F4BFT8</accession>
<sequence>MYMSKKIIEFPKVLKLRENFAKIVEVLIDIKASFKDYELISLDFRKTSNADIETLLCITALTYKLNSFSRKIEIFIENLPKDEKIKRMLYQLGTIDKTKAKRLIDITEKKEKGIRIITGKNHSEEIVNKICDILFPLTKLGNKKLHKQCYFALDEAMANAEEHGYKHISDEWWLCSRETKYKKTFAIYDLGFGIFDSIKNKKTTDKGFEKFRTLASTNKHELIRQMCNGDMKYEYGRGNGITQFAKLVSKQFAYGSLNIYTCNTEYNFHADKFKEYNKAIDGTLIVWSIRKKK</sequence>
<organism evidence="1 2">
    <name type="scientific">Francisella hispaniensis</name>
    <dbReference type="NCBI Taxonomy" id="622488"/>
    <lineage>
        <taxon>Bacteria</taxon>
        <taxon>Pseudomonadati</taxon>
        <taxon>Pseudomonadota</taxon>
        <taxon>Gammaproteobacteria</taxon>
        <taxon>Thiotrichales</taxon>
        <taxon>Francisellaceae</taxon>
        <taxon>Francisella</taxon>
    </lineage>
</organism>
<name>F4BFT8_9GAMM</name>
<evidence type="ECO:0000313" key="1">
    <source>
        <dbReference type="EMBL" id="AEE26332.1"/>
    </source>
</evidence>
<protein>
    <submittedName>
        <fullName evidence="1">Uncharacterized protein</fullName>
    </submittedName>
</protein>
<reference evidence="2" key="1">
    <citation type="journal article" date="2011" name="Appl. Environ. Microbiol.">
        <title>Common ancestry and novel genetic traits of Francisella novicida-like isolates from North America and Australia as revealed by comparative genomic analyses.</title>
        <authorList>
            <person name="Siddaramappa S."/>
            <person name="Challacombe J.F."/>
            <person name="Petersen J.M."/>
            <person name="Pillai S."/>
            <person name="Hogg G."/>
            <person name="Kuske C.R."/>
        </authorList>
    </citation>
    <scope>NUCLEOTIDE SEQUENCE [LARGE SCALE GENOMIC DNA]</scope>
    <source>
        <strain evidence="2">3523</strain>
    </source>
</reference>
<dbReference type="AlphaFoldDB" id="F4BFT8"/>
<dbReference type="PATRIC" id="fig|676032.3.peg.1036"/>
<gene>
    <name evidence="1" type="ordered locus">FN3523_1029</name>
</gene>
<proteinExistence type="predicted"/>
<dbReference type="EMBL" id="CP002558">
    <property type="protein sequence ID" value="AEE26332.1"/>
    <property type="molecule type" value="Genomic_DNA"/>
</dbReference>
<evidence type="ECO:0000313" key="2">
    <source>
        <dbReference type="Proteomes" id="UP000008303"/>
    </source>
</evidence>
<dbReference type="Proteomes" id="UP000008303">
    <property type="component" value="Chromosome"/>
</dbReference>
<dbReference type="HOGENOM" id="CLU_949139_0_0_6"/>
<dbReference type="KEGG" id="fcn:FN3523_1029"/>